<reference evidence="2 3" key="1">
    <citation type="journal article" date="2017" name="Curr. Microbiol.">
        <title>Mucilaginibacter ginsenosidivorans sp. nov., Isolated from Soil of Ginseng Field.</title>
        <authorList>
            <person name="Kim M.M."/>
            <person name="Siddiqi M.Z."/>
            <person name="Im W.T."/>
        </authorList>
    </citation>
    <scope>NUCLEOTIDE SEQUENCE [LARGE SCALE GENOMIC DNA]</scope>
    <source>
        <strain evidence="2 3">Gsoil 3017</strain>
    </source>
</reference>
<evidence type="ECO:0000313" key="2">
    <source>
        <dbReference type="EMBL" id="QEC61755.1"/>
    </source>
</evidence>
<evidence type="ECO:0000259" key="1">
    <source>
        <dbReference type="Pfam" id="PF19404"/>
    </source>
</evidence>
<dbReference type="InterPro" id="IPR046020">
    <property type="entry name" value="DUF5977"/>
</dbReference>
<gene>
    <name evidence="2" type="ORF">FRZ54_03860</name>
</gene>
<proteinExistence type="predicted"/>
<dbReference type="Pfam" id="PF19404">
    <property type="entry name" value="DUF5977"/>
    <property type="match status" value="1"/>
</dbReference>
<dbReference type="RefSeq" id="WP_147030332.1">
    <property type="nucleotide sequence ID" value="NZ_CP042436.1"/>
</dbReference>
<sequence length="1164" mass="128159">MNLSYHASGNKVTDVASWVGLGWSVQAGGAVTRHVMGGPDDDTYGYLRGYLRYAPSLDMTVDTDMDYADRIAYGLYDGRPDIYSFDYPGHSGKFFFNGKNAFKPVLLPSAPVGIKYTLGSTALTNFTLTDEQGNIAFFGDTATETTQTAGAGAIHTPINSSWLLERMISQNRRDTVSFAYGSDLVFYPDATSQMQVITDYVAYTGGTPPNPYHASNVPGPTTSISTQVAEKPLTEIDFKNGKVVFEKEDTVRKDINQGVGNNVHALNRIVVYEYNYNSKMMEVQKTIVFYKSYFGTAAANNFRLRLDSIQILDKAGSIIEHYRFKYNRTELPFYQCFARDYWGYYNGKEISNTLTSLIPYMTVPYDGGTTTIGGTVPHNRDCDSNYMQASVLDTIYYPTGGYTTFTYQSNQFTNPSGQLRVAGGLRVTSIKSYDNVNATPIVRTYRYNIADSNYFLQYSFYAAPVQTHRYYVLQQQHYESEYQCNVSNYVSNPNIDLEPFDAATVVYPDVSEYIGTPAANVGRIRYIYSFDPDNLQSATIAGTPVVTTHFYNRGLLLSKSQYIRKSDGSYQIAKKDSNFYATFPEQQYNDVGFVSRKRFTNEGAAVTNVPLYPETLFFPNDYTSGAYIYSNYFINSEINLLTQTNSYIYDINDPTKYTTSIVSYTYSDTTHLQIAKTKHVDSKGNTHVTINKYPFDYLSGSTTHNQVLDSMVNRHMYASVVEKWDSLKNVTTSVNSITGAQLNTYQLGSITGTIVPGTISTLSVSSPVTNFAPMTINSGTGAIIKDSRYVQMISFDHYDNKNNLASYTPRNATSTAILWDYLYENPVAQVKNGPYISGGTGYAYTSFEADGQGNWIFTGTPVTDLTAPTGSKVYPLGTGNITSTFSVSGKAGIISYWSNGGAATVVCSGTTVTGTAMTTIGGWTYYEHVTPAGPFSITISGSVSIDELRLYPKDAQMTTFTYSPDGLTAMADTKGGINHFEYDYFARLKNIKDFYGNIVNNYYYHTYDQTIGNDAMSHSYTRTTCPPNTTPGSLTYAVPVNKYYSSTKASANAEAGFEMATNGQAKANQNCGCPPIMVNVTLTNSTGISGFQATFNGVAPYNFPSTGSTIIQVQQGTYATVSINAVGSATHTFKLTGFTDQTGHSASWSTVSVTSGSSLTLTVQ</sequence>
<accession>A0A5B8USR9</accession>
<keyword evidence="3" id="KW-1185">Reference proteome</keyword>
<dbReference type="AlphaFoldDB" id="A0A5B8USR9"/>
<dbReference type="EMBL" id="CP042436">
    <property type="protein sequence ID" value="QEC61755.1"/>
    <property type="molecule type" value="Genomic_DNA"/>
</dbReference>
<dbReference type="OrthoDB" id="903892at2"/>
<evidence type="ECO:0000313" key="3">
    <source>
        <dbReference type="Proteomes" id="UP000321479"/>
    </source>
</evidence>
<organism evidence="2 3">
    <name type="scientific">Mucilaginibacter ginsenosidivorans</name>
    <dbReference type="NCBI Taxonomy" id="398053"/>
    <lineage>
        <taxon>Bacteria</taxon>
        <taxon>Pseudomonadati</taxon>
        <taxon>Bacteroidota</taxon>
        <taxon>Sphingobacteriia</taxon>
        <taxon>Sphingobacteriales</taxon>
        <taxon>Sphingobacteriaceae</taxon>
        <taxon>Mucilaginibacter</taxon>
    </lineage>
</organism>
<name>A0A5B8USR9_9SPHI</name>
<protein>
    <recommendedName>
        <fullName evidence="1">DUF5977 domain-containing protein</fullName>
    </recommendedName>
</protein>
<feature type="domain" description="DUF5977" evidence="1">
    <location>
        <begin position="1012"/>
        <end position="1073"/>
    </location>
</feature>
<dbReference type="Proteomes" id="UP000321479">
    <property type="component" value="Chromosome"/>
</dbReference>
<dbReference type="KEGG" id="mgin:FRZ54_03860"/>